<feature type="region of interest" description="Disordered" evidence="1">
    <location>
        <begin position="508"/>
        <end position="547"/>
    </location>
</feature>
<gene>
    <name evidence="2" type="ORF">PV04_05519</name>
</gene>
<protein>
    <submittedName>
        <fullName evidence="2">Uncharacterized protein</fullName>
    </submittedName>
</protein>
<dbReference type="AlphaFoldDB" id="A0A0D2FSZ6"/>
<dbReference type="EMBL" id="KN846958">
    <property type="protein sequence ID" value="KIW69655.1"/>
    <property type="molecule type" value="Genomic_DNA"/>
</dbReference>
<dbReference type="HOGENOM" id="CLU_384481_0_0_1"/>
<evidence type="ECO:0000313" key="3">
    <source>
        <dbReference type="Proteomes" id="UP000054266"/>
    </source>
</evidence>
<accession>A0A0D2FSZ6</accession>
<evidence type="ECO:0000256" key="1">
    <source>
        <dbReference type="SAM" id="MobiDB-lite"/>
    </source>
</evidence>
<sequence>MGYQPGPQATTIWAVSESRLITNSECECGNTDPESQCQVWELWESMSNTAEALAGGEYFGDAFDLHHLCFTRIFTNAQRLLLKHGQPVAKGVGHFMCHMSTSRADTDRPRALQLLIRAALGAARSCQTGAQSEHARLMLEAAGHLARQSSYPPAISSLLVLFGYYTHKLAELWPRGDSQAAHGSCLDSTDLEYSRKQCHAVSAQQFSFFIHPAILNREYLFWSTRLVTLPNEQEHTAPLLERELFQLGETIQTFLTSGTSPWDNCQERDLQINGNEFSSLLEFSDEVVKFLKWCTTTISESQTILEETYFKTFEGHAPCPNDELSLRKEQDEVQSILFWFLVWKWNSLGSKEKRIRPFNLGIPAAFVLASQPTTTLDAFFVLSELIYSATFTPDDLPTRSWARSKQRSLLSSHILNRIKHITMLPSRFMRTYLRRVVSFGLSSNETRRPQKSFILEKYSDFVILPSPTEELTLRVRAPDVPTANSALEQAPAIEKLSLTTTEAATGCLHRNPMMSSPTSTRAQQSQSSPVPVGSPSNSQGHSGKPIYFYLKSNPQTEMKGTILSVEKCSCLRLTYIIERRTPWNTPYGPIKYGDDEIEICDHPLPHDFAAQNLSYLTNSSSMSIDTKAFRRDARRLNGQKTAKRALRHDVEMSSPLRLSKRSWDFEQVTGLPARPPDGDAIMEEAAEQWSVSARPSTPALPGHEPVSSFADWHSFDMEY</sequence>
<proteinExistence type="predicted"/>
<organism evidence="2 3">
    <name type="scientific">Phialophora macrospora</name>
    <dbReference type="NCBI Taxonomy" id="1851006"/>
    <lineage>
        <taxon>Eukaryota</taxon>
        <taxon>Fungi</taxon>
        <taxon>Dikarya</taxon>
        <taxon>Ascomycota</taxon>
        <taxon>Pezizomycotina</taxon>
        <taxon>Eurotiomycetes</taxon>
        <taxon>Chaetothyriomycetidae</taxon>
        <taxon>Chaetothyriales</taxon>
        <taxon>Herpotrichiellaceae</taxon>
        <taxon>Phialophora</taxon>
    </lineage>
</organism>
<keyword evidence="3" id="KW-1185">Reference proteome</keyword>
<name>A0A0D2FSZ6_9EURO</name>
<reference evidence="2 3" key="1">
    <citation type="submission" date="2015-01" db="EMBL/GenBank/DDBJ databases">
        <title>The Genome Sequence of Capronia semiimmersa CBS27337.</title>
        <authorList>
            <consortium name="The Broad Institute Genomics Platform"/>
            <person name="Cuomo C."/>
            <person name="de Hoog S."/>
            <person name="Gorbushina A."/>
            <person name="Stielow B."/>
            <person name="Teixiera M."/>
            <person name="Abouelleil A."/>
            <person name="Chapman S.B."/>
            <person name="Priest M."/>
            <person name="Young S.K."/>
            <person name="Wortman J."/>
            <person name="Nusbaum C."/>
            <person name="Birren B."/>
        </authorList>
    </citation>
    <scope>NUCLEOTIDE SEQUENCE [LARGE SCALE GENOMIC DNA]</scope>
    <source>
        <strain evidence="2 3">CBS 27337</strain>
    </source>
</reference>
<feature type="compositionally biased region" description="Polar residues" evidence="1">
    <location>
        <begin position="513"/>
        <end position="522"/>
    </location>
</feature>
<feature type="compositionally biased region" description="Low complexity" evidence="1">
    <location>
        <begin position="523"/>
        <end position="540"/>
    </location>
</feature>
<evidence type="ECO:0000313" key="2">
    <source>
        <dbReference type="EMBL" id="KIW69655.1"/>
    </source>
</evidence>
<dbReference type="Proteomes" id="UP000054266">
    <property type="component" value="Unassembled WGS sequence"/>
</dbReference>